<protein>
    <submittedName>
        <fullName evidence="2">Carbohydrate-binding protein</fullName>
    </submittedName>
</protein>
<comment type="caution">
    <text evidence="2">The sequence shown here is derived from an EMBL/GenBank/DDBJ whole genome shotgun (WGS) entry which is preliminary data.</text>
</comment>
<reference evidence="4 5" key="1">
    <citation type="journal article" date="2019" name="Nat. Microbiol.">
        <title>Mediterranean grassland soil C-N compound turnover is dependent on rainfall and depth, and is mediated by genomically divergent microorganisms.</title>
        <authorList>
            <person name="Diamond S."/>
            <person name="Andeer P.F."/>
            <person name="Li Z."/>
            <person name="Crits-Christoph A."/>
            <person name="Burstein D."/>
            <person name="Anantharaman K."/>
            <person name="Lane K.R."/>
            <person name="Thomas B.C."/>
            <person name="Pan C."/>
            <person name="Northen T.R."/>
            <person name="Banfield J.F."/>
        </authorList>
    </citation>
    <scope>NUCLEOTIDE SEQUENCE [LARGE SCALE GENOMIC DNA]</scope>
    <source>
        <strain evidence="3">NP_1</strain>
        <strain evidence="2">NP_2</strain>
    </source>
</reference>
<dbReference type="Pfam" id="PF18099">
    <property type="entry name" value="CBM_35_2"/>
    <property type="match status" value="1"/>
</dbReference>
<name>A0A537LG38_9BACT</name>
<dbReference type="SUPFAM" id="SSF49785">
    <property type="entry name" value="Galactose-binding domain-like"/>
    <property type="match status" value="1"/>
</dbReference>
<dbReference type="Gene3D" id="2.60.120.260">
    <property type="entry name" value="Galactose-binding domain-like"/>
    <property type="match status" value="1"/>
</dbReference>
<dbReference type="AlphaFoldDB" id="A0A537LG38"/>
<feature type="domain" description="Carbohydrate binding module family 35" evidence="1">
    <location>
        <begin position="51"/>
        <end position="137"/>
    </location>
</feature>
<evidence type="ECO:0000313" key="2">
    <source>
        <dbReference type="EMBL" id="TMJ06970.1"/>
    </source>
</evidence>
<dbReference type="EMBL" id="VBAJ01000209">
    <property type="protein sequence ID" value="TMJ06970.1"/>
    <property type="molecule type" value="Genomic_DNA"/>
</dbReference>
<dbReference type="Proteomes" id="UP000315217">
    <property type="component" value="Unassembled WGS sequence"/>
</dbReference>
<organism evidence="2 5">
    <name type="scientific">Candidatus Segetimicrobium genomatis</name>
    <dbReference type="NCBI Taxonomy" id="2569760"/>
    <lineage>
        <taxon>Bacteria</taxon>
        <taxon>Bacillati</taxon>
        <taxon>Candidatus Sysuimicrobiota</taxon>
        <taxon>Candidatus Sysuimicrobiia</taxon>
        <taxon>Candidatus Sysuimicrobiales</taxon>
        <taxon>Candidatus Segetimicrobiaceae</taxon>
        <taxon>Candidatus Segetimicrobium</taxon>
    </lineage>
</organism>
<dbReference type="EMBL" id="VBAI01000070">
    <property type="protein sequence ID" value="TMJ11358.1"/>
    <property type="molecule type" value="Genomic_DNA"/>
</dbReference>
<evidence type="ECO:0000313" key="3">
    <source>
        <dbReference type="EMBL" id="TMJ11358.1"/>
    </source>
</evidence>
<sequence>MPQTPFKNHSLPGRIEVGDFDEGGEGVGYHDLTPETGNDYRPGTAIDLKPRPGGQWATVDTQAGEWTAYTVRVPFGGVYRCEVLVSNDRSPGAFRVQVDGVDAVPIMPAPNTGSRDVYVWVGVPGIRLRSGAHVVKLLTERESISVEAMRFLAEVFDPAPPAGEVVTTLSSGLYRVP</sequence>
<evidence type="ECO:0000313" key="5">
    <source>
        <dbReference type="Proteomes" id="UP000318661"/>
    </source>
</evidence>
<dbReference type="InterPro" id="IPR008979">
    <property type="entry name" value="Galactose-bd-like_sf"/>
</dbReference>
<dbReference type="Proteomes" id="UP000318661">
    <property type="component" value="Unassembled WGS sequence"/>
</dbReference>
<dbReference type="CDD" id="cd04080">
    <property type="entry name" value="CBM6_cellulase-like"/>
    <property type="match status" value="1"/>
</dbReference>
<evidence type="ECO:0000259" key="1">
    <source>
        <dbReference type="Pfam" id="PF18099"/>
    </source>
</evidence>
<proteinExistence type="predicted"/>
<dbReference type="InterPro" id="IPR041342">
    <property type="entry name" value="CBM35"/>
</dbReference>
<gene>
    <name evidence="3" type="ORF">E6G98_05015</name>
    <name evidence="2" type="ORF">E6G99_08240</name>
</gene>
<accession>A0A537LG38</accession>
<evidence type="ECO:0000313" key="4">
    <source>
        <dbReference type="Proteomes" id="UP000315217"/>
    </source>
</evidence>